<evidence type="ECO:0000313" key="2">
    <source>
        <dbReference type="EMBL" id="APZ42927.1"/>
    </source>
</evidence>
<reference evidence="2 3" key="1">
    <citation type="submission" date="2017-01" db="EMBL/GenBank/DDBJ databases">
        <title>Draft sequence of Acidihalobacter ferrooxidans strain DSM 14175 (strain V8).</title>
        <authorList>
            <person name="Khaleque H.N."/>
            <person name="Ramsay J.P."/>
            <person name="Murphy R.J.T."/>
            <person name="Kaksonen A.H."/>
            <person name="Boxall N.J."/>
            <person name="Watkin E.L.J."/>
        </authorList>
    </citation>
    <scope>NUCLEOTIDE SEQUENCE [LARGE SCALE GENOMIC DNA]</scope>
    <source>
        <strain evidence="2 3">V8</strain>
    </source>
</reference>
<evidence type="ECO:0000313" key="3">
    <source>
        <dbReference type="Proteomes" id="UP000243807"/>
    </source>
</evidence>
<proteinExistence type="predicted"/>
<evidence type="ECO:0000256" key="1">
    <source>
        <dbReference type="SAM" id="MobiDB-lite"/>
    </source>
</evidence>
<gene>
    <name evidence="2" type="ORF">BW247_07335</name>
</gene>
<accession>A0A1P8UGF1</accession>
<keyword evidence="3" id="KW-1185">Reference proteome</keyword>
<organism evidence="2 3">
    <name type="scientific">Acidihalobacter ferrooxydans</name>
    <dbReference type="NCBI Taxonomy" id="1765967"/>
    <lineage>
        <taxon>Bacteria</taxon>
        <taxon>Pseudomonadati</taxon>
        <taxon>Pseudomonadota</taxon>
        <taxon>Gammaproteobacteria</taxon>
        <taxon>Chromatiales</taxon>
        <taxon>Ectothiorhodospiraceae</taxon>
        <taxon>Acidihalobacter</taxon>
    </lineage>
</organism>
<name>A0A1P8UGF1_9GAMM</name>
<dbReference type="STRING" id="1765967.BW247_07335"/>
<feature type="compositionally biased region" description="Basic and acidic residues" evidence="1">
    <location>
        <begin position="12"/>
        <end position="25"/>
    </location>
</feature>
<dbReference type="AlphaFoldDB" id="A0A1P8UGF1"/>
<sequence length="114" mass="12921">MRGRSRSPGTNGHDRRNAHKADSSKRPRKIHRVLRALASGRSFNRFEAEQALHDHCLHTTVASIQRDYGISVYREMETVAGYEGAPTRVCRYKLLPHERALAQTLLAKQNGKEA</sequence>
<feature type="region of interest" description="Disordered" evidence="1">
    <location>
        <begin position="1"/>
        <end position="30"/>
    </location>
</feature>
<dbReference type="Proteomes" id="UP000243807">
    <property type="component" value="Chromosome"/>
</dbReference>
<dbReference type="KEGG" id="afy:BW247_07335"/>
<dbReference type="EMBL" id="CP019434">
    <property type="protein sequence ID" value="APZ42927.1"/>
    <property type="molecule type" value="Genomic_DNA"/>
</dbReference>
<evidence type="ECO:0008006" key="4">
    <source>
        <dbReference type="Google" id="ProtNLM"/>
    </source>
</evidence>
<protein>
    <recommendedName>
        <fullName evidence="4">Helix-turn-helix domain-containing protein</fullName>
    </recommendedName>
</protein>